<dbReference type="AlphaFoldDB" id="A0AA45WIM6"/>
<comment type="caution">
    <text evidence="2">The sequence shown here is derived from an EMBL/GenBank/DDBJ whole genome shotgun (WGS) entry which is preliminary data.</text>
</comment>
<keyword evidence="3" id="KW-1185">Reference proteome</keyword>
<reference evidence="2" key="1">
    <citation type="submission" date="2017-05" db="EMBL/GenBank/DDBJ databases">
        <authorList>
            <person name="Varghese N."/>
            <person name="Submissions S."/>
        </authorList>
    </citation>
    <scope>NUCLEOTIDE SEQUENCE</scope>
    <source>
        <strain evidence="2">DSM 18763</strain>
    </source>
</reference>
<evidence type="ECO:0000313" key="2">
    <source>
        <dbReference type="EMBL" id="SMP00680.1"/>
    </source>
</evidence>
<gene>
    <name evidence="2" type="ORF">SAMN06264868_101148</name>
</gene>
<evidence type="ECO:0000256" key="1">
    <source>
        <dbReference type="SAM" id="MobiDB-lite"/>
    </source>
</evidence>
<organism evidence="2 3">
    <name type="scientific">Venenivibrio stagnispumantis</name>
    <dbReference type="NCBI Taxonomy" id="407998"/>
    <lineage>
        <taxon>Bacteria</taxon>
        <taxon>Pseudomonadati</taxon>
        <taxon>Aquificota</taxon>
        <taxon>Aquificia</taxon>
        <taxon>Aquificales</taxon>
        <taxon>Hydrogenothermaceae</taxon>
        <taxon>Venenivibrio</taxon>
    </lineage>
</organism>
<feature type="region of interest" description="Disordered" evidence="1">
    <location>
        <begin position="367"/>
        <end position="387"/>
    </location>
</feature>
<protein>
    <recommendedName>
        <fullName evidence="4">Hook-length control protein FliK</fullName>
    </recommendedName>
</protein>
<accession>A0AA45WIM6</accession>
<proteinExistence type="predicted"/>
<evidence type="ECO:0008006" key="4">
    <source>
        <dbReference type="Google" id="ProtNLM"/>
    </source>
</evidence>
<evidence type="ECO:0000313" key="3">
    <source>
        <dbReference type="Proteomes" id="UP001157947"/>
    </source>
</evidence>
<sequence length="475" mass="54510">MEIIEAKIQLLNKIGNSKKNKNKSSALSIFDEIFKQFDLKDKSKKERKNSNIISDANTINNLFNLQNMIVLDNKLQLNSNIKKQKLENVSISSEKPEKKSKYLLKQNTENDKINFQNTPDILKKDIKLSKANSNNSLEGSQNLNVKNKQTLKSLQENESFHNIDIKSLKDVKSANKTDLYFVEKTLQNIENQSLDIKNGQILKSLPENDKINFQNIPDSLKKDIKLSKVNANNNLSSFVSNFKEGNLNNLENITDNIGKIKNLKQNENKNINHIFNSNQNQKLITHNINVSEAYKETEIKQNINDKNKIIENGLIFKSYFSDKLEYNDGSRNFMALNSDSSNNSSSIDNIGTNSYLYNYQNINNISDSSSYNSNNQNQQNHTDLENNNNNNYLVKFEMENININASLKNQVVNLYIGLNDIAISDALSNQIRNILIENGFDRFNIVIKDKDKKTVINSYKQNFVEKDERKISIAI</sequence>
<dbReference type="EMBL" id="FXTX01000001">
    <property type="protein sequence ID" value="SMP00680.1"/>
    <property type="molecule type" value="Genomic_DNA"/>
</dbReference>
<name>A0AA45WIM6_9AQUI</name>
<dbReference type="RefSeq" id="WP_265133603.1">
    <property type="nucleotide sequence ID" value="NZ_FXTX01000001.1"/>
</dbReference>
<dbReference type="Proteomes" id="UP001157947">
    <property type="component" value="Unassembled WGS sequence"/>
</dbReference>